<dbReference type="GO" id="GO:0005524">
    <property type="term" value="F:ATP binding"/>
    <property type="evidence" value="ECO:0007669"/>
    <property type="project" value="UniProtKB-KW"/>
</dbReference>
<proteinExistence type="inferred from homology"/>
<dbReference type="GeneID" id="41966509"/>
<keyword evidence="1" id="KW-0234">DNA repair</keyword>
<dbReference type="GO" id="GO:0016787">
    <property type="term" value="F:hydrolase activity"/>
    <property type="evidence" value="ECO:0007669"/>
    <property type="project" value="UniProtKB-KW"/>
</dbReference>
<dbReference type="SUPFAM" id="SSF52540">
    <property type="entry name" value="P-loop containing nucleoside triphosphate hydrolases"/>
    <property type="match status" value="1"/>
</dbReference>
<name>A0A6P8ANL7_PYRGI</name>
<keyword evidence="1" id="KW-0547">Nucleotide-binding</keyword>
<keyword evidence="1" id="KW-0347">Helicase</keyword>
<evidence type="ECO:0000259" key="2">
    <source>
        <dbReference type="Pfam" id="PF05970"/>
    </source>
</evidence>
<evidence type="ECO:0000313" key="3">
    <source>
        <dbReference type="Proteomes" id="UP000515153"/>
    </source>
</evidence>
<comment type="similarity">
    <text evidence="1">Belongs to the helicase family.</text>
</comment>
<dbReference type="KEGG" id="pgri:PgNI_11638"/>
<protein>
    <recommendedName>
        <fullName evidence="1">ATP-dependent DNA helicase</fullName>
        <ecNumber evidence="1">5.6.2.3</ecNumber>
    </recommendedName>
</protein>
<accession>A0A6P8ANL7</accession>
<dbReference type="InterPro" id="IPR010285">
    <property type="entry name" value="DNA_helicase_pif1-like_DEAD"/>
</dbReference>
<dbReference type="EC" id="5.6.2.3" evidence="1"/>
<reference evidence="3 4" key="1">
    <citation type="journal article" date="2019" name="Mol. Biol. Evol.">
        <title>Blast fungal genomes show frequent chromosomal changes, gene gains and losses, and effector gene turnover.</title>
        <authorList>
            <person name="Gomez Luciano L.B."/>
            <person name="Jason Tsai I."/>
            <person name="Chuma I."/>
            <person name="Tosa Y."/>
            <person name="Chen Y.H."/>
            <person name="Li J.Y."/>
            <person name="Li M.Y."/>
            <person name="Jade Lu M.Y."/>
            <person name="Nakayashiki H."/>
            <person name="Li W.H."/>
        </authorList>
    </citation>
    <scope>NUCLEOTIDE SEQUENCE [LARGE SCALE GENOMIC DNA]</scope>
    <source>
        <strain evidence="3 4">NI907</strain>
    </source>
</reference>
<dbReference type="PANTHER" id="PTHR10492:SF95">
    <property type="entry name" value="HELITRON HELICASE-LIKE DOMAIN-CONTAINING PROTEIN"/>
    <property type="match status" value="1"/>
</dbReference>
<keyword evidence="1" id="KW-0227">DNA damage</keyword>
<gene>
    <name evidence="4" type="ORF">PgNI_11638</name>
</gene>
<feature type="domain" description="DNA helicase Pif1-like DEAD-box helicase" evidence="2">
    <location>
        <begin position="34"/>
        <end position="238"/>
    </location>
</feature>
<dbReference type="RefSeq" id="XP_030976492.1">
    <property type="nucleotide sequence ID" value="XM_031131604.1"/>
</dbReference>
<dbReference type="GO" id="GO:0006310">
    <property type="term" value="P:DNA recombination"/>
    <property type="evidence" value="ECO:0007669"/>
    <property type="project" value="UniProtKB-KW"/>
</dbReference>
<sequence>MTFVDTGLPTAWQKHFQPEVLTYELEAFPDESKLRRKQREIFNQFVSNYSENVPISWIIRGHSGTGKTFLLRAMAKFCNANGGVALCVASSGVAALQFPGGRAAHSVFRIPLSVSKTSVCLLEGDCKVVRLLKKKVVIIWDEIQMQNRFCIEAVDRAMRRIRKNNRLFGGAPIVFGGDFLMTLPEVDQAASVGLEWDEVGEPPAHASLEESYIWDKLDEHLLEKNQRLVADEKNRRFISWWNDNLLRNVGSSASLPSDVNISDNLESFVKKVYSEDVLNGRAEHDAFADHCILSTTEESAAAINLTALKLQIENQHSFSFRAFDVPEDE</sequence>
<keyword evidence="3" id="KW-1185">Reference proteome</keyword>
<keyword evidence="1" id="KW-0233">DNA recombination</keyword>
<comment type="cofactor">
    <cofactor evidence="1">
        <name>Mg(2+)</name>
        <dbReference type="ChEBI" id="CHEBI:18420"/>
    </cofactor>
</comment>
<dbReference type="GO" id="GO:0000723">
    <property type="term" value="P:telomere maintenance"/>
    <property type="evidence" value="ECO:0007669"/>
    <property type="project" value="InterPro"/>
</dbReference>
<dbReference type="Proteomes" id="UP000515153">
    <property type="component" value="Chromosome V"/>
</dbReference>
<dbReference type="Pfam" id="PF05970">
    <property type="entry name" value="PIF1"/>
    <property type="match status" value="1"/>
</dbReference>
<keyword evidence="1" id="KW-0378">Hydrolase</keyword>
<keyword evidence="1" id="KW-0067">ATP-binding</keyword>
<feature type="non-terminal residue" evidence="4">
    <location>
        <position position="329"/>
    </location>
</feature>
<dbReference type="GO" id="GO:0006281">
    <property type="term" value="P:DNA repair"/>
    <property type="evidence" value="ECO:0007669"/>
    <property type="project" value="UniProtKB-KW"/>
</dbReference>
<comment type="catalytic activity">
    <reaction evidence="1">
        <text>ATP + H2O = ADP + phosphate + H(+)</text>
        <dbReference type="Rhea" id="RHEA:13065"/>
        <dbReference type="ChEBI" id="CHEBI:15377"/>
        <dbReference type="ChEBI" id="CHEBI:15378"/>
        <dbReference type="ChEBI" id="CHEBI:30616"/>
        <dbReference type="ChEBI" id="CHEBI:43474"/>
        <dbReference type="ChEBI" id="CHEBI:456216"/>
        <dbReference type="EC" id="5.6.2.3"/>
    </reaction>
</comment>
<dbReference type="Gene3D" id="3.40.50.300">
    <property type="entry name" value="P-loop containing nucleotide triphosphate hydrolases"/>
    <property type="match status" value="1"/>
</dbReference>
<reference evidence="4" key="3">
    <citation type="submission" date="2025-08" db="UniProtKB">
        <authorList>
            <consortium name="RefSeq"/>
        </authorList>
    </citation>
    <scope>IDENTIFICATION</scope>
    <source>
        <strain evidence="4">NI907</strain>
    </source>
</reference>
<dbReference type="InterPro" id="IPR027417">
    <property type="entry name" value="P-loop_NTPase"/>
</dbReference>
<evidence type="ECO:0000256" key="1">
    <source>
        <dbReference type="RuleBase" id="RU363044"/>
    </source>
</evidence>
<dbReference type="AlphaFoldDB" id="A0A6P8ANL7"/>
<reference evidence="4" key="2">
    <citation type="submission" date="2019-10" db="EMBL/GenBank/DDBJ databases">
        <authorList>
            <consortium name="NCBI Genome Project"/>
        </authorList>
    </citation>
    <scope>NUCLEOTIDE SEQUENCE</scope>
    <source>
        <strain evidence="4">NI907</strain>
    </source>
</reference>
<organism evidence="3 4">
    <name type="scientific">Pyricularia grisea</name>
    <name type="common">Crabgrass-specific blast fungus</name>
    <name type="synonym">Magnaporthe grisea</name>
    <dbReference type="NCBI Taxonomy" id="148305"/>
    <lineage>
        <taxon>Eukaryota</taxon>
        <taxon>Fungi</taxon>
        <taxon>Dikarya</taxon>
        <taxon>Ascomycota</taxon>
        <taxon>Pezizomycotina</taxon>
        <taxon>Sordariomycetes</taxon>
        <taxon>Sordariomycetidae</taxon>
        <taxon>Magnaporthales</taxon>
        <taxon>Pyriculariaceae</taxon>
        <taxon>Pyricularia</taxon>
    </lineage>
</organism>
<evidence type="ECO:0000313" key="4">
    <source>
        <dbReference type="RefSeq" id="XP_030976492.1"/>
    </source>
</evidence>
<dbReference type="GO" id="GO:0043139">
    <property type="term" value="F:5'-3' DNA helicase activity"/>
    <property type="evidence" value="ECO:0007669"/>
    <property type="project" value="UniProtKB-EC"/>
</dbReference>
<dbReference type="PANTHER" id="PTHR10492">
    <property type="match status" value="1"/>
</dbReference>